<name>A0A918C8W1_9DEIO</name>
<organism evidence="1 2">
    <name type="scientific">Deinococcus ruber</name>
    <dbReference type="NCBI Taxonomy" id="1848197"/>
    <lineage>
        <taxon>Bacteria</taxon>
        <taxon>Thermotogati</taxon>
        <taxon>Deinococcota</taxon>
        <taxon>Deinococci</taxon>
        <taxon>Deinococcales</taxon>
        <taxon>Deinococcaceae</taxon>
        <taxon>Deinococcus</taxon>
    </lineage>
</organism>
<reference evidence="1" key="1">
    <citation type="journal article" date="2014" name="Int. J. Syst. Evol. Microbiol.">
        <title>Complete genome sequence of Corynebacterium casei LMG S-19264T (=DSM 44701T), isolated from a smear-ripened cheese.</title>
        <authorList>
            <consortium name="US DOE Joint Genome Institute (JGI-PGF)"/>
            <person name="Walter F."/>
            <person name="Albersmeier A."/>
            <person name="Kalinowski J."/>
            <person name="Ruckert C."/>
        </authorList>
    </citation>
    <scope>NUCLEOTIDE SEQUENCE</scope>
    <source>
        <strain evidence="1">JCM 31311</strain>
    </source>
</reference>
<dbReference type="Proteomes" id="UP000603865">
    <property type="component" value="Unassembled WGS sequence"/>
</dbReference>
<comment type="caution">
    <text evidence="1">The sequence shown here is derived from an EMBL/GenBank/DDBJ whole genome shotgun (WGS) entry which is preliminary data.</text>
</comment>
<proteinExistence type="predicted"/>
<dbReference type="AlphaFoldDB" id="A0A918C8W1"/>
<evidence type="ECO:0000313" key="1">
    <source>
        <dbReference type="EMBL" id="GGR09426.1"/>
    </source>
</evidence>
<protein>
    <submittedName>
        <fullName evidence="1">Uncharacterized protein</fullName>
    </submittedName>
</protein>
<keyword evidence="2" id="KW-1185">Reference proteome</keyword>
<accession>A0A918C8W1</accession>
<sequence length="142" mass="16599">MTLQEPHRPRMLASFVNHMIGVLDDPDQAEAALQALMAEEHFTEHDIELLSGEAGQDRLDFTGERHGLLARLRRQIQKLTDEYEHARRYEDELLRGRYLVVVHVSREEQARRVCHLLRSHGGHFIHYYGPYIVQQFCPDLDA</sequence>
<reference evidence="1" key="2">
    <citation type="submission" date="2020-09" db="EMBL/GenBank/DDBJ databases">
        <authorList>
            <person name="Sun Q."/>
            <person name="Ohkuma M."/>
        </authorList>
    </citation>
    <scope>NUCLEOTIDE SEQUENCE</scope>
    <source>
        <strain evidence="1">JCM 31311</strain>
    </source>
</reference>
<dbReference type="RefSeq" id="WP_189090424.1">
    <property type="nucleotide sequence ID" value="NZ_BMQL01000011.1"/>
</dbReference>
<gene>
    <name evidence="1" type="ORF">GCM10008957_22690</name>
</gene>
<evidence type="ECO:0000313" key="2">
    <source>
        <dbReference type="Proteomes" id="UP000603865"/>
    </source>
</evidence>
<dbReference type="EMBL" id="BMQL01000011">
    <property type="protein sequence ID" value="GGR09426.1"/>
    <property type="molecule type" value="Genomic_DNA"/>
</dbReference>